<dbReference type="PANTHER" id="PTHR23164:SF30">
    <property type="entry name" value="EARLY ENDOSOME ANTIGEN 1"/>
    <property type="match status" value="1"/>
</dbReference>
<dbReference type="EMBL" id="JAANQT010000160">
    <property type="protein sequence ID" value="KAG1313820.1"/>
    <property type="molecule type" value="Genomic_DNA"/>
</dbReference>
<name>A0A9P6XHK3_RHIOR</name>
<keyword evidence="3" id="KW-0862">Zinc</keyword>
<evidence type="ECO:0000256" key="2">
    <source>
        <dbReference type="ARBA" id="ARBA00022771"/>
    </source>
</evidence>
<evidence type="ECO:0000313" key="8">
    <source>
        <dbReference type="Proteomes" id="UP000716291"/>
    </source>
</evidence>
<dbReference type="OrthoDB" id="10018316at2759"/>
<dbReference type="CDD" id="cd15760">
    <property type="entry name" value="FYVE_scVPS27p_like"/>
    <property type="match status" value="1"/>
</dbReference>
<keyword evidence="1" id="KW-0479">Metal-binding</keyword>
<dbReference type="Pfam" id="PF01363">
    <property type="entry name" value="FYVE"/>
    <property type="match status" value="1"/>
</dbReference>
<dbReference type="AlphaFoldDB" id="A0A9P6XHK3"/>
<feature type="domain" description="FYVE-type" evidence="6">
    <location>
        <begin position="28"/>
        <end position="83"/>
    </location>
</feature>
<dbReference type="SMART" id="SM00064">
    <property type="entry name" value="FYVE"/>
    <property type="match status" value="1"/>
</dbReference>
<sequence length="171" mass="19445">MSEEITGPPTRDHWKSDSEVNNCESIGCSINFGLFDRRHHCRKCGDIFCSAHCSNYFRLDQDAQFHLHGILSRGCNSCAEEYKRWQEGLRHPKSGGKKNEENKNNSNNKLSLRKRHAGIMTHQPQAMEGVTELGRDDIVSKGVNINNKSAKKDQAFNPIPSVPADWQWSTF</sequence>
<evidence type="ECO:0000256" key="5">
    <source>
        <dbReference type="SAM" id="MobiDB-lite"/>
    </source>
</evidence>
<dbReference type="Gene3D" id="3.30.40.10">
    <property type="entry name" value="Zinc/RING finger domain, C3HC4 (zinc finger)"/>
    <property type="match status" value="1"/>
</dbReference>
<dbReference type="InterPro" id="IPR011011">
    <property type="entry name" value="Znf_FYVE_PHD"/>
</dbReference>
<dbReference type="InterPro" id="IPR000306">
    <property type="entry name" value="Znf_FYVE"/>
</dbReference>
<dbReference type="GO" id="GO:0008270">
    <property type="term" value="F:zinc ion binding"/>
    <property type="evidence" value="ECO:0007669"/>
    <property type="project" value="UniProtKB-KW"/>
</dbReference>
<dbReference type="InterPro" id="IPR017455">
    <property type="entry name" value="Znf_FYVE-rel"/>
</dbReference>
<keyword evidence="2 4" id="KW-0863">Zinc-finger</keyword>
<dbReference type="PROSITE" id="PS50178">
    <property type="entry name" value="ZF_FYVE"/>
    <property type="match status" value="1"/>
</dbReference>
<reference evidence="7" key="1">
    <citation type="journal article" date="2020" name="Microb. Genom.">
        <title>Genetic diversity of clinical and environmental Mucorales isolates obtained from an investigation of mucormycosis cases among solid organ transplant recipients.</title>
        <authorList>
            <person name="Nguyen M.H."/>
            <person name="Kaul D."/>
            <person name="Muto C."/>
            <person name="Cheng S.J."/>
            <person name="Richter R.A."/>
            <person name="Bruno V.M."/>
            <person name="Liu G."/>
            <person name="Beyhan S."/>
            <person name="Sundermann A.J."/>
            <person name="Mounaud S."/>
            <person name="Pasculle A.W."/>
            <person name="Nierman W.C."/>
            <person name="Driscoll E."/>
            <person name="Cumbie R."/>
            <person name="Clancy C.J."/>
            <person name="Dupont C.L."/>
        </authorList>
    </citation>
    <scope>NUCLEOTIDE SEQUENCE</scope>
    <source>
        <strain evidence="7">GL11</strain>
    </source>
</reference>
<comment type="caution">
    <text evidence="7">The sequence shown here is derived from an EMBL/GenBank/DDBJ whole genome shotgun (WGS) entry which is preliminary data.</text>
</comment>
<evidence type="ECO:0000256" key="3">
    <source>
        <dbReference type="ARBA" id="ARBA00022833"/>
    </source>
</evidence>
<keyword evidence="8" id="KW-1185">Reference proteome</keyword>
<proteinExistence type="predicted"/>
<dbReference type="Proteomes" id="UP000716291">
    <property type="component" value="Unassembled WGS sequence"/>
</dbReference>
<evidence type="ECO:0000256" key="1">
    <source>
        <dbReference type="ARBA" id="ARBA00022723"/>
    </source>
</evidence>
<evidence type="ECO:0000313" key="7">
    <source>
        <dbReference type="EMBL" id="KAG1313820.1"/>
    </source>
</evidence>
<dbReference type="SUPFAM" id="SSF57903">
    <property type="entry name" value="FYVE/PHD zinc finger"/>
    <property type="match status" value="1"/>
</dbReference>
<dbReference type="InterPro" id="IPR013083">
    <property type="entry name" value="Znf_RING/FYVE/PHD"/>
</dbReference>
<evidence type="ECO:0000256" key="4">
    <source>
        <dbReference type="PROSITE-ProRule" id="PRU00091"/>
    </source>
</evidence>
<gene>
    <name evidence="7" type="ORF">G6F64_001951</name>
</gene>
<evidence type="ECO:0000259" key="6">
    <source>
        <dbReference type="PROSITE" id="PS50178"/>
    </source>
</evidence>
<dbReference type="PANTHER" id="PTHR23164">
    <property type="entry name" value="EARLY ENDOSOME ANTIGEN 1"/>
    <property type="match status" value="1"/>
</dbReference>
<organism evidence="7 8">
    <name type="scientific">Rhizopus oryzae</name>
    <name type="common">Mucormycosis agent</name>
    <name type="synonym">Rhizopus arrhizus var. delemar</name>
    <dbReference type="NCBI Taxonomy" id="64495"/>
    <lineage>
        <taxon>Eukaryota</taxon>
        <taxon>Fungi</taxon>
        <taxon>Fungi incertae sedis</taxon>
        <taxon>Mucoromycota</taxon>
        <taxon>Mucoromycotina</taxon>
        <taxon>Mucoromycetes</taxon>
        <taxon>Mucorales</taxon>
        <taxon>Mucorineae</taxon>
        <taxon>Rhizopodaceae</taxon>
        <taxon>Rhizopus</taxon>
    </lineage>
</organism>
<feature type="region of interest" description="Disordered" evidence="5">
    <location>
        <begin position="89"/>
        <end position="111"/>
    </location>
</feature>
<accession>A0A9P6XHK3</accession>
<protein>
    <recommendedName>
        <fullName evidence="6">FYVE-type domain-containing protein</fullName>
    </recommendedName>
</protein>